<sequence>MVLVLSINLWGQFDFGECSGTGSFEQQIEHYAGDYESAVLVGTIPEGIQGLRVELTSDMDVDIRLYGQNDDKIVHWPYGILHLSYEQTDTYQGVSVTYSGYNGVNGQKGHEFIEVSGSTPTSMTMKAFGYRAGYANVNYSWTGKDNCNGSENGRGHFEQEISHEAISLVGTIPPYIDNLEINLTSETDIDIQLYGEDGTAIVKWPAGLLNGARVQEIHYHGMHIEWSGYNGLGGEQGHEYIRIYGLTTETLTMKVYGYQAGFADVDYSWGNGENNDSDTEAPIITLVGETNVTVNIGQMYVDAEATAYDNKDGDISANIVTVNHVNTNVIGDYRVTYDVTDNAGNEAMQVVRTVHVVDELDTTIPIITLLGDENVTVYQGEMYVDAGANALDNKDGDISANIQTVNNVNTNVIGVYTVTYNVSDNAGNSALQVTRMVRVIEVPDTTIPIITLLGEDNLTIYQNENYVGNAVAMSYVDAGAIASDNKDGDITSSIVMVNPVDVSTLGTYIVTFDVNDSAGNSALQVTRTVNVVEVPDTTPPVITLSGDENVTVYQGEMYVDAGANALDNKDGDISENIVTVNNVNTNILGIYTLTYNVSDNAGNSALQVTRMVNVVEETQEVTTVQLPLLIIRIEFNDYSFENSANTWHNKIFGTSDKELNDYINEISYGKFQFVPANEIDDVADDGIITVHLDENHPNTSNDVSSFLSRLNSAIALANDFIDFSEYDTNNNNAIASDELQIMYLVAGGESATGTSPGQWAHAWCMYGGNEDAPTHDGVSLMNCYANGNYSLFGEKHGVNDASIGIIAHELGHATFDLPDLYDTDGSSSGIGNFGLMGSGSWGYKNGDSQSGQTPTHMTGWSKIQSGFLEATTINDSVTDLNLHATASSDYVLYKIRTNSVGEYFLIENRAASGYDMGLTSLSGTSNFSGGLSILHIDDNIGNNDDENHKLVDVEEANNAGLDTKTDRGHINNLYFNGNSNSFNASTSPSSNRYDTMISGVSIENISDSATVMTADINVN</sequence>
<dbReference type="InterPro" id="IPR008757">
    <property type="entry name" value="Peptidase_M6-like_domain"/>
</dbReference>
<evidence type="ECO:0000313" key="2">
    <source>
        <dbReference type="EMBL" id="CAA6800912.1"/>
    </source>
</evidence>
<dbReference type="AlphaFoldDB" id="A0A6S6SC88"/>
<dbReference type="NCBIfam" id="TIGR03296">
    <property type="entry name" value="M6dom_TIGR03296"/>
    <property type="match status" value="1"/>
</dbReference>
<dbReference type="PROSITE" id="PS00018">
    <property type="entry name" value="EF_HAND_1"/>
    <property type="match status" value="1"/>
</dbReference>
<feature type="domain" description="Pesticidal crystal protein Cry22Aa Ig-like" evidence="1">
    <location>
        <begin position="367"/>
        <end position="439"/>
    </location>
</feature>
<organism evidence="2">
    <name type="scientific">uncultured Sulfurovum sp</name>
    <dbReference type="NCBI Taxonomy" id="269237"/>
    <lineage>
        <taxon>Bacteria</taxon>
        <taxon>Pseudomonadati</taxon>
        <taxon>Campylobacterota</taxon>
        <taxon>Epsilonproteobacteria</taxon>
        <taxon>Campylobacterales</taxon>
        <taxon>Sulfurovaceae</taxon>
        <taxon>Sulfurovum</taxon>
        <taxon>environmental samples</taxon>
    </lineage>
</organism>
<proteinExistence type="predicted"/>
<dbReference type="Gene3D" id="2.60.40.10">
    <property type="entry name" value="Immunoglobulins"/>
    <property type="match status" value="4"/>
</dbReference>
<name>A0A6S6SC88_9BACT</name>
<dbReference type="InterPro" id="IPR032179">
    <property type="entry name" value="Cry22Aa_Ig-like"/>
</dbReference>
<dbReference type="PANTHER" id="PTHR41775">
    <property type="entry name" value="SECRETED PROTEIN-RELATED"/>
    <property type="match status" value="1"/>
</dbReference>
<feature type="domain" description="Pesticidal crystal protein Cry22Aa Ig-like" evidence="1">
    <location>
        <begin position="542"/>
        <end position="614"/>
    </location>
</feature>
<dbReference type="EMBL" id="CACVAS010000018">
    <property type="protein sequence ID" value="CAA6800912.1"/>
    <property type="molecule type" value="Genomic_DNA"/>
</dbReference>
<protein>
    <recommendedName>
        <fullName evidence="1">Pesticidal crystal protein Cry22Aa Ig-like domain-containing protein</fullName>
    </recommendedName>
</protein>
<accession>A0A6S6SC88</accession>
<dbReference type="Pfam" id="PF16403">
    <property type="entry name" value="Bact_surface_Ig-like"/>
    <property type="match status" value="4"/>
</dbReference>
<evidence type="ECO:0000259" key="1">
    <source>
        <dbReference type="Pfam" id="PF16403"/>
    </source>
</evidence>
<feature type="domain" description="Pesticidal crystal protein Cry22Aa Ig-like" evidence="1">
    <location>
        <begin position="284"/>
        <end position="356"/>
    </location>
</feature>
<dbReference type="GO" id="GO:0008233">
    <property type="term" value="F:peptidase activity"/>
    <property type="evidence" value="ECO:0007669"/>
    <property type="project" value="InterPro"/>
</dbReference>
<dbReference type="InterPro" id="IPR018247">
    <property type="entry name" value="EF_Hand_1_Ca_BS"/>
</dbReference>
<dbReference type="GO" id="GO:0006508">
    <property type="term" value="P:proteolysis"/>
    <property type="evidence" value="ECO:0007669"/>
    <property type="project" value="InterPro"/>
</dbReference>
<dbReference type="InterPro" id="IPR013783">
    <property type="entry name" value="Ig-like_fold"/>
</dbReference>
<dbReference type="PANTHER" id="PTHR41775:SF1">
    <property type="entry name" value="PEPTIDASE M6-LIKE DOMAIN-CONTAINING PROTEIN"/>
    <property type="match status" value="1"/>
</dbReference>
<feature type="domain" description="Pesticidal crystal protein Cry22Aa Ig-like" evidence="1">
    <location>
        <begin position="473"/>
        <end position="531"/>
    </location>
</feature>
<gene>
    <name evidence="2" type="ORF">HELGO_WM11120</name>
</gene>
<reference evidence="2" key="1">
    <citation type="submission" date="2020-01" db="EMBL/GenBank/DDBJ databases">
        <authorList>
            <person name="Meier V. D."/>
            <person name="Meier V D."/>
        </authorList>
    </citation>
    <scope>NUCLEOTIDE SEQUENCE</scope>
    <source>
        <strain evidence="2">HLG_WM_MAG_01</strain>
    </source>
</reference>